<dbReference type="InterPro" id="IPR036823">
    <property type="entry name" value="Ribosomal_uS7_dom_sf"/>
</dbReference>
<dbReference type="Gene3D" id="1.10.455.10">
    <property type="entry name" value="Ribosomal protein S7 domain"/>
    <property type="match status" value="1"/>
</dbReference>
<comment type="similarity">
    <text evidence="1 6 7">Belongs to the universal ribosomal protein uS7 family.</text>
</comment>
<comment type="subunit">
    <text evidence="6">Part of the 30S ribosomal subunit. Contacts proteins S9 and S11.</text>
</comment>
<evidence type="ECO:0000256" key="7">
    <source>
        <dbReference type="RuleBase" id="RU003619"/>
    </source>
</evidence>
<keyword evidence="4 6" id="KW-0689">Ribosomal protein</keyword>
<dbReference type="SUPFAM" id="SSF47973">
    <property type="entry name" value="Ribosomal protein S7"/>
    <property type="match status" value="1"/>
</dbReference>
<dbReference type="EMBL" id="JAHDYS010000026">
    <property type="protein sequence ID" value="MBT1073576.1"/>
    <property type="molecule type" value="Genomic_DNA"/>
</dbReference>
<keyword evidence="2 6" id="KW-0699">rRNA-binding</keyword>
<dbReference type="InterPro" id="IPR005717">
    <property type="entry name" value="Ribosomal_uS7_bac/org-type"/>
</dbReference>
<dbReference type="InterPro" id="IPR020606">
    <property type="entry name" value="Ribosomal_uS7_CS"/>
</dbReference>
<comment type="caution">
    <text evidence="9">The sequence shown here is derived from an EMBL/GenBank/DDBJ whole genome shotgun (WGS) entry which is preliminary data.</text>
</comment>
<evidence type="ECO:0000256" key="1">
    <source>
        <dbReference type="ARBA" id="ARBA00007151"/>
    </source>
</evidence>
<evidence type="ECO:0000256" key="6">
    <source>
        <dbReference type="HAMAP-Rule" id="MF_00480"/>
    </source>
</evidence>
<dbReference type="CDD" id="cd14869">
    <property type="entry name" value="uS7_Bacteria"/>
    <property type="match status" value="1"/>
</dbReference>
<dbReference type="InterPro" id="IPR000235">
    <property type="entry name" value="Ribosomal_uS7"/>
</dbReference>
<accession>A0ABS5UDN4</accession>
<dbReference type="NCBIfam" id="TIGR01029">
    <property type="entry name" value="rpsG_bact"/>
    <property type="match status" value="1"/>
</dbReference>
<keyword evidence="5 6" id="KW-0687">Ribonucleoprotein</keyword>
<dbReference type="Proteomes" id="UP000784128">
    <property type="component" value="Unassembled WGS sequence"/>
</dbReference>
<keyword evidence="3 6" id="KW-0694">RNA-binding</keyword>
<name>A0ABS5UDN4_9BACT</name>
<dbReference type="HAMAP" id="MF_00480_B">
    <property type="entry name" value="Ribosomal_uS7_B"/>
    <property type="match status" value="1"/>
</dbReference>
<dbReference type="GO" id="GO:0005840">
    <property type="term" value="C:ribosome"/>
    <property type="evidence" value="ECO:0007669"/>
    <property type="project" value="UniProtKB-KW"/>
</dbReference>
<evidence type="ECO:0000256" key="5">
    <source>
        <dbReference type="ARBA" id="ARBA00023274"/>
    </source>
</evidence>
<reference evidence="9 10" key="1">
    <citation type="submission" date="2021-05" db="EMBL/GenBank/DDBJ databases">
        <title>The draft genome of Geobacter chapellei DSM 13688.</title>
        <authorList>
            <person name="Xu Z."/>
            <person name="Masuda Y."/>
            <person name="Itoh H."/>
            <person name="Senoo K."/>
        </authorList>
    </citation>
    <scope>NUCLEOTIDE SEQUENCE [LARGE SCALE GENOMIC DNA]</scope>
    <source>
        <strain evidence="9 10">DSM 13688</strain>
    </source>
</reference>
<evidence type="ECO:0000256" key="4">
    <source>
        <dbReference type="ARBA" id="ARBA00022980"/>
    </source>
</evidence>
<dbReference type="Pfam" id="PF00177">
    <property type="entry name" value="Ribosomal_S7"/>
    <property type="match status" value="1"/>
</dbReference>
<dbReference type="RefSeq" id="WP_214301661.1">
    <property type="nucleotide sequence ID" value="NZ_JAHDYS010000026.1"/>
</dbReference>
<evidence type="ECO:0000313" key="9">
    <source>
        <dbReference type="EMBL" id="MBT1073576.1"/>
    </source>
</evidence>
<dbReference type="InterPro" id="IPR023798">
    <property type="entry name" value="Ribosomal_uS7_dom"/>
</dbReference>
<keyword evidence="10" id="KW-1185">Reference proteome</keyword>
<protein>
    <recommendedName>
        <fullName evidence="6">Small ribosomal subunit protein uS7</fullName>
    </recommendedName>
</protein>
<proteinExistence type="inferred from homology"/>
<gene>
    <name evidence="6 9" type="primary">rpsG</name>
    <name evidence="9" type="ORF">KJB30_17485</name>
</gene>
<evidence type="ECO:0000256" key="2">
    <source>
        <dbReference type="ARBA" id="ARBA00022730"/>
    </source>
</evidence>
<evidence type="ECO:0000313" key="10">
    <source>
        <dbReference type="Proteomes" id="UP000784128"/>
    </source>
</evidence>
<evidence type="ECO:0000256" key="3">
    <source>
        <dbReference type="ARBA" id="ARBA00022884"/>
    </source>
</evidence>
<sequence>MPRRREVPKRNILPDPKFHDKTVAKLINIMMLGGKKSIAESILYGALDVVAQKANDEAVKVLKKSLDNIKPSLEVKSRRVGGSTYQVPIEVRPDRRVSLAMRWLIKYSSARSEKTMKDKIAGEILDAFNNRGAAVKKREDVHKMAEANRAFAHYRW</sequence>
<evidence type="ECO:0000259" key="8">
    <source>
        <dbReference type="Pfam" id="PF00177"/>
    </source>
</evidence>
<dbReference type="PIRSF" id="PIRSF002122">
    <property type="entry name" value="RPS7p_RPS7a_RPS5e_RPS7o"/>
    <property type="match status" value="1"/>
</dbReference>
<keyword evidence="6" id="KW-0820">tRNA-binding</keyword>
<dbReference type="PROSITE" id="PS00052">
    <property type="entry name" value="RIBOSOMAL_S7"/>
    <property type="match status" value="1"/>
</dbReference>
<dbReference type="PANTHER" id="PTHR11205">
    <property type="entry name" value="RIBOSOMAL PROTEIN S7"/>
    <property type="match status" value="1"/>
</dbReference>
<comment type="function">
    <text evidence="6">One of the primary rRNA binding proteins, it binds directly to 16S rRNA where it nucleates assembly of the head domain of the 30S subunit. Is located at the subunit interface close to the decoding center, probably blocks exit of the E-site tRNA.</text>
</comment>
<feature type="domain" description="Small ribosomal subunit protein uS7" evidence="8">
    <location>
        <begin position="2"/>
        <end position="149"/>
    </location>
</feature>
<organism evidence="9 10">
    <name type="scientific">Pelotalea chapellei</name>
    <dbReference type="NCBI Taxonomy" id="44671"/>
    <lineage>
        <taxon>Bacteria</taxon>
        <taxon>Pseudomonadati</taxon>
        <taxon>Thermodesulfobacteriota</taxon>
        <taxon>Desulfuromonadia</taxon>
        <taxon>Geobacterales</taxon>
        <taxon>Geobacteraceae</taxon>
        <taxon>Pelotalea</taxon>
    </lineage>
</organism>